<keyword evidence="11" id="KW-1185">Reference proteome</keyword>
<keyword evidence="8" id="KW-0966">Cell projection</keyword>
<feature type="non-terminal residue" evidence="10">
    <location>
        <position position="556"/>
    </location>
</feature>
<dbReference type="SMART" id="SM00054">
    <property type="entry name" value="EFh"/>
    <property type="match status" value="2"/>
</dbReference>
<protein>
    <recommendedName>
        <fullName evidence="9">EF-hand domain-containing protein</fullName>
    </recommendedName>
</protein>
<evidence type="ECO:0000259" key="9">
    <source>
        <dbReference type="PROSITE" id="PS50222"/>
    </source>
</evidence>
<comment type="subcellular location">
    <subcellularLocation>
        <location evidence="1">Cytoplasm</location>
        <location evidence="1">Cytoskeleton</location>
        <location evidence="1">Flagellum axoneme</location>
    </subcellularLocation>
</comment>
<reference evidence="10" key="1">
    <citation type="submission" date="2021-04" db="EMBL/GenBank/DDBJ databases">
        <authorList>
            <consortium name="Molecular Ecology Group"/>
        </authorList>
    </citation>
    <scope>NUCLEOTIDE SEQUENCE</scope>
</reference>
<dbReference type="InterPro" id="IPR057428">
    <property type="entry name" value="EFHB_EF-hand_C"/>
</dbReference>
<keyword evidence="2" id="KW-0963">Cytoplasm</keyword>
<dbReference type="InterPro" id="IPR002048">
    <property type="entry name" value="EF_hand_dom"/>
</dbReference>
<comment type="caution">
    <text evidence="10">The sequence shown here is derived from an EMBL/GenBank/DDBJ whole genome shotgun (WGS) entry which is preliminary data.</text>
</comment>
<keyword evidence="4" id="KW-0106">Calcium</keyword>
<evidence type="ECO:0000256" key="7">
    <source>
        <dbReference type="ARBA" id="ARBA00023212"/>
    </source>
</evidence>
<feature type="domain" description="EF-hand" evidence="9">
    <location>
        <begin position="279"/>
        <end position="314"/>
    </location>
</feature>
<proteinExistence type="predicted"/>
<dbReference type="Proteomes" id="UP000678393">
    <property type="component" value="Unassembled WGS sequence"/>
</dbReference>
<dbReference type="InterPro" id="IPR040193">
    <property type="entry name" value="EFHC1/EFHC2/EFHB"/>
</dbReference>
<name>A0A8S3ZA04_9EUPU</name>
<evidence type="ECO:0000256" key="6">
    <source>
        <dbReference type="ARBA" id="ARBA00023069"/>
    </source>
</evidence>
<gene>
    <name evidence="10" type="ORF">CUNI_LOCUS11567</name>
</gene>
<evidence type="ECO:0000313" key="11">
    <source>
        <dbReference type="Proteomes" id="UP000678393"/>
    </source>
</evidence>
<evidence type="ECO:0000313" key="10">
    <source>
        <dbReference type="EMBL" id="CAG5126009.1"/>
    </source>
</evidence>
<evidence type="ECO:0000256" key="3">
    <source>
        <dbReference type="ARBA" id="ARBA00022737"/>
    </source>
</evidence>
<evidence type="ECO:0000256" key="8">
    <source>
        <dbReference type="ARBA" id="ARBA00023273"/>
    </source>
</evidence>
<dbReference type="Pfam" id="PF13499">
    <property type="entry name" value="EF-hand_7"/>
    <property type="match status" value="1"/>
</dbReference>
<evidence type="ECO:0000256" key="1">
    <source>
        <dbReference type="ARBA" id="ARBA00004611"/>
    </source>
</evidence>
<sequence length="556" mass="63138">PPSPDVIRKFRSSFHPDVGQMRIFYGNAYDPHRQWAAEMTHGVKTQQVVSAKEIVQPECMSLLQQTLHNLEESSYRRTQKGPLGKSYDQIPGLPKGLDPMKFTFGMPTPLDIGAGALINPNKNCDQVIKEASDNHDMYVKTHADFYPLERVCRNYTSSNFHPQNCYGLPTPHCNSGKTMKESLKLFQETRDDLATKIVSKRLEDYKEKYQPQLGKPIDPIKDSLIVPPDHTFGAIHKPSPFGAGDIIHNRQLDNILKGKESQRGVVAAMRQQLKKLNYHHFNNLLDAFRFYDKDGKGKITLSNLHDVCMKYRLPVDIDILDKVFDYCDVDRDGMINYIEFCNFLNWKDKMPTGLDDLGAPPVLLGADNEESFQNPPAKLIDEKNLLPKTPQTNEVTVQHLQKQIDFNVGDHFVSSSRYNAVVGPGGIPTEAFRTYGIPTVRSDLPAPHVKRLQDRNNYGDEAKMYSLLYPSLYSQHNVYERDLLQPRSYEEIWSIFTNIGVRMTGEEMEKAYKKAASSHPKGFVSVESFKNVLDDVQVSQIRAGIHPVALGQAQMH</sequence>
<evidence type="ECO:0000256" key="5">
    <source>
        <dbReference type="ARBA" id="ARBA00022846"/>
    </source>
</evidence>
<keyword evidence="5" id="KW-0282">Flagellum</keyword>
<dbReference type="OrthoDB" id="2096280at2759"/>
<accession>A0A8S3ZA04</accession>
<dbReference type="PANTHER" id="PTHR12086">
    <property type="entry name" value="EF-HAND DOMAIN C-TERMINAL CONTAINING PROTEIN"/>
    <property type="match status" value="1"/>
</dbReference>
<keyword evidence="3" id="KW-0677">Repeat</keyword>
<keyword evidence="6" id="KW-0969">Cilium</keyword>
<organism evidence="10 11">
    <name type="scientific">Candidula unifasciata</name>
    <dbReference type="NCBI Taxonomy" id="100452"/>
    <lineage>
        <taxon>Eukaryota</taxon>
        <taxon>Metazoa</taxon>
        <taxon>Spiralia</taxon>
        <taxon>Lophotrochozoa</taxon>
        <taxon>Mollusca</taxon>
        <taxon>Gastropoda</taxon>
        <taxon>Heterobranchia</taxon>
        <taxon>Euthyneura</taxon>
        <taxon>Panpulmonata</taxon>
        <taxon>Eupulmonata</taxon>
        <taxon>Stylommatophora</taxon>
        <taxon>Helicina</taxon>
        <taxon>Helicoidea</taxon>
        <taxon>Geomitridae</taxon>
        <taxon>Candidula</taxon>
    </lineage>
</organism>
<feature type="domain" description="EF-hand" evidence="9">
    <location>
        <begin position="315"/>
        <end position="350"/>
    </location>
</feature>
<dbReference type="PROSITE" id="PS00018">
    <property type="entry name" value="EF_HAND_1"/>
    <property type="match status" value="1"/>
</dbReference>
<dbReference type="InterPro" id="IPR011992">
    <property type="entry name" value="EF-hand-dom_pair"/>
</dbReference>
<dbReference type="Pfam" id="PF25325">
    <property type="entry name" value="EF-hand_EFHB_C"/>
    <property type="match status" value="1"/>
</dbReference>
<dbReference type="GO" id="GO:0005509">
    <property type="term" value="F:calcium ion binding"/>
    <property type="evidence" value="ECO:0007669"/>
    <property type="project" value="InterPro"/>
</dbReference>
<dbReference type="AlphaFoldDB" id="A0A8S3ZA04"/>
<evidence type="ECO:0000256" key="2">
    <source>
        <dbReference type="ARBA" id="ARBA00022490"/>
    </source>
</evidence>
<keyword evidence="7" id="KW-0206">Cytoskeleton</keyword>
<dbReference type="PROSITE" id="PS50222">
    <property type="entry name" value="EF_HAND_2"/>
    <property type="match status" value="2"/>
</dbReference>
<dbReference type="CDD" id="cd00051">
    <property type="entry name" value="EFh"/>
    <property type="match status" value="1"/>
</dbReference>
<dbReference type="PANTHER" id="PTHR12086:SF12">
    <property type="entry name" value="EF-HAND DOMAIN-CONTAINING FAMILY MEMBER B"/>
    <property type="match status" value="1"/>
</dbReference>
<dbReference type="EMBL" id="CAJHNH020002224">
    <property type="protein sequence ID" value="CAG5126009.1"/>
    <property type="molecule type" value="Genomic_DNA"/>
</dbReference>
<evidence type="ECO:0000256" key="4">
    <source>
        <dbReference type="ARBA" id="ARBA00022837"/>
    </source>
</evidence>
<dbReference type="SUPFAM" id="SSF47473">
    <property type="entry name" value="EF-hand"/>
    <property type="match status" value="1"/>
</dbReference>
<dbReference type="Gene3D" id="1.10.238.10">
    <property type="entry name" value="EF-hand"/>
    <property type="match status" value="1"/>
</dbReference>
<dbReference type="InterPro" id="IPR018247">
    <property type="entry name" value="EF_Hand_1_Ca_BS"/>
</dbReference>